<name>A0A1Y0IIE6_9GAMM</name>
<dbReference type="RefSeq" id="WP_087463868.1">
    <property type="nucleotide sequence ID" value="NZ_CP021425.1"/>
</dbReference>
<dbReference type="AlphaFoldDB" id="A0A1Y0IIE6"/>
<accession>A0A1Y0IIE6</accession>
<protein>
    <submittedName>
        <fullName evidence="1">Uncharacterized protein</fullName>
    </submittedName>
</protein>
<reference evidence="1 2" key="1">
    <citation type="submission" date="2017-05" db="EMBL/GenBank/DDBJ databases">
        <title>Genomic insights into alkan degradation activity of Oleiphilus messinensis.</title>
        <authorList>
            <person name="Kozyavkin S.A."/>
            <person name="Slesarev A.I."/>
            <person name="Golyshin P.N."/>
            <person name="Korzhenkov A."/>
            <person name="Golyshina O.N."/>
            <person name="Toshchakov S.V."/>
        </authorList>
    </citation>
    <scope>NUCLEOTIDE SEQUENCE [LARGE SCALE GENOMIC DNA]</scope>
    <source>
        <strain evidence="1 2">ME102</strain>
    </source>
</reference>
<dbReference type="KEGG" id="ome:OLMES_5180"/>
<proteinExistence type="predicted"/>
<sequence>MNTSNYIKQQVASFSREWHRTGVFLAGVRSESGFSNRGEGKDLFILLPNDTNKRQIAAHNAIVVGAETDWPELWVRPSYSSYEVAFAQFAQWHADYDYLNAPDKSRYDVDHVFSHTRAGPAQLNMQYVRLALVERSANRSWGSFVEKAMVTTDARHQNKTHHYATLFLLAKLIGLNAPSKVSYLDDIKKLAKKLINQGFGREAEYDLFVFQMQYLYEVEVLNIPPLRKRFP</sequence>
<evidence type="ECO:0000313" key="2">
    <source>
        <dbReference type="Proteomes" id="UP000196027"/>
    </source>
</evidence>
<gene>
    <name evidence="1" type="ORF">OLMES_5180</name>
</gene>
<dbReference type="Proteomes" id="UP000196027">
    <property type="component" value="Chromosome"/>
</dbReference>
<evidence type="ECO:0000313" key="1">
    <source>
        <dbReference type="EMBL" id="ARU59164.1"/>
    </source>
</evidence>
<dbReference type="EMBL" id="CP021425">
    <property type="protein sequence ID" value="ARU59164.1"/>
    <property type="molecule type" value="Genomic_DNA"/>
</dbReference>
<keyword evidence="2" id="KW-1185">Reference proteome</keyword>
<organism evidence="1 2">
    <name type="scientific">Oleiphilus messinensis</name>
    <dbReference type="NCBI Taxonomy" id="141451"/>
    <lineage>
        <taxon>Bacteria</taxon>
        <taxon>Pseudomonadati</taxon>
        <taxon>Pseudomonadota</taxon>
        <taxon>Gammaproteobacteria</taxon>
        <taxon>Oceanospirillales</taxon>
        <taxon>Oleiphilaceae</taxon>
        <taxon>Oleiphilus</taxon>
    </lineage>
</organism>